<gene>
    <name evidence="3" type="ORF">Q7514_26440</name>
</gene>
<reference evidence="3 4" key="1">
    <citation type="submission" date="2023-07" db="EMBL/GenBank/DDBJ databases">
        <authorList>
            <person name="Girao M."/>
            <person name="Carvalho M.F."/>
        </authorList>
    </citation>
    <scope>NUCLEOTIDE SEQUENCE [LARGE SCALE GENOMIC DNA]</scope>
    <source>
        <strain evidence="3 4">YIM65754</strain>
    </source>
</reference>
<keyword evidence="1" id="KW-0732">Signal</keyword>
<proteinExistence type="predicted"/>
<dbReference type="Pfam" id="PF02608">
    <property type="entry name" value="Bmp"/>
    <property type="match status" value="1"/>
</dbReference>
<dbReference type="InterPro" id="IPR052910">
    <property type="entry name" value="ABC-Purine-Binding"/>
</dbReference>
<evidence type="ECO:0000259" key="2">
    <source>
        <dbReference type="Pfam" id="PF02608"/>
    </source>
</evidence>
<accession>A0ABU7LHP4</accession>
<dbReference type="PROSITE" id="PS51257">
    <property type="entry name" value="PROKAR_LIPOPROTEIN"/>
    <property type="match status" value="1"/>
</dbReference>
<dbReference type="Proteomes" id="UP001336020">
    <property type="component" value="Unassembled WGS sequence"/>
</dbReference>
<evidence type="ECO:0000256" key="1">
    <source>
        <dbReference type="ARBA" id="ARBA00022729"/>
    </source>
</evidence>
<evidence type="ECO:0000313" key="3">
    <source>
        <dbReference type="EMBL" id="MEE2061069.1"/>
    </source>
</evidence>
<dbReference type="RefSeq" id="WP_330136251.1">
    <property type="nucleotide sequence ID" value="NZ_JAUTXY010000016.1"/>
</dbReference>
<dbReference type="Gene3D" id="3.40.50.2300">
    <property type="match status" value="2"/>
</dbReference>
<feature type="domain" description="ABC transporter substrate-binding protein PnrA-like" evidence="2">
    <location>
        <begin position="38"/>
        <end position="336"/>
    </location>
</feature>
<evidence type="ECO:0000313" key="4">
    <source>
        <dbReference type="Proteomes" id="UP001336020"/>
    </source>
</evidence>
<sequence>MKKLGTAIATAAVVGVAVTGCSSSEPGDSSSASSDGVVKAAIVTSGPVNDLGWNQGMVEGAEKLEAEGLLDLTVVQQDSGATSEQIAQIVTDLAEDGNQLIVGHSFNYGEPIKGVIADYPDVLFAYAGGFGDVTENLADYSQPFYEGAFLSGILAGDLTASGVLAGTAGFEIPVCKAQIESFADGARLSYQGGGEIQLKPAYIGGWSDAAAQTLEAVNALVDQGADQFTTCGVDAATIEGAKQRGVYVAGYAMDQTPLAPENVVSSIVWNLDEVLRAMITDVEAGDIDPAKYYEVDFAQGGVDVAINPAFADRISPEAMALFEEYRNKIKSGEYEVEYKGGE</sequence>
<organism evidence="3 4">
    <name type="scientific">Rhodococcus artemisiae</name>
    <dbReference type="NCBI Taxonomy" id="714159"/>
    <lineage>
        <taxon>Bacteria</taxon>
        <taxon>Bacillati</taxon>
        <taxon>Actinomycetota</taxon>
        <taxon>Actinomycetes</taxon>
        <taxon>Mycobacteriales</taxon>
        <taxon>Nocardiaceae</taxon>
        <taxon>Rhodococcus</taxon>
    </lineage>
</organism>
<dbReference type="CDD" id="cd06304">
    <property type="entry name" value="PBP1_BmpA_Med_PnrA-like"/>
    <property type="match status" value="1"/>
</dbReference>
<dbReference type="InterPro" id="IPR003760">
    <property type="entry name" value="PnrA-like"/>
</dbReference>
<dbReference type="PANTHER" id="PTHR43208">
    <property type="entry name" value="ABC TRANSPORTER SUBSTRATE-BINDING PROTEIN"/>
    <property type="match status" value="1"/>
</dbReference>
<comment type="caution">
    <text evidence="3">The sequence shown here is derived from an EMBL/GenBank/DDBJ whole genome shotgun (WGS) entry which is preliminary data.</text>
</comment>
<keyword evidence="4" id="KW-1185">Reference proteome</keyword>
<dbReference type="EMBL" id="JAUTXY010000016">
    <property type="protein sequence ID" value="MEE2061069.1"/>
    <property type="molecule type" value="Genomic_DNA"/>
</dbReference>
<name>A0ABU7LHP4_9NOCA</name>
<dbReference type="PANTHER" id="PTHR43208:SF1">
    <property type="entry name" value="ABC TRANSPORTER SUBSTRATE-BINDING PROTEIN"/>
    <property type="match status" value="1"/>
</dbReference>
<protein>
    <submittedName>
        <fullName evidence="3">BMP family protein</fullName>
    </submittedName>
</protein>